<reference evidence="1 2" key="1">
    <citation type="submission" date="2009-01" db="EMBL/GenBank/DDBJ databases">
        <title>Complete sequence of chromosome of Methylobacterium nodulans ORS 2060.</title>
        <authorList>
            <consortium name="US DOE Joint Genome Institute"/>
            <person name="Lucas S."/>
            <person name="Copeland A."/>
            <person name="Lapidus A."/>
            <person name="Glavina del Rio T."/>
            <person name="Dalin E."/>
            <person name="Tice H."/>
            <person name="Bruce D."/>
            <person name="Goodwin L."/>
            <person name="Pitluck S."/>
            <person name="Sims D."/>
            <person name="Brettin T."/>
            <person name="Detter J.C."/>
            <person name="Han C."/>
            <person name="Larimer F."/>
            <person name="Land M."/>
            <person name="Hauser L."/>
            <person name="Kyrpides N."/>
            <person name="Ivanova N."/>
            <person name="Marx C.J."/>
            <person name="Richardson P."/>
        </authorList>
    </citation>
    <scope>NUCLEOTIDE SEQUENCE [LARGE SCALE GENOMIC DNA]</scope>
    <source>
        <strain evidence="2">LMG 21967 / CNCM I-2342 / ORS 2060</strain>
    </source>
</reference>
<evidence type="ECO:0000313" key="2">
    <source>
        <dbReference type="Proteomes" id="UP000008207"/>
    </source>
</evidence>
<organism evidence="1 2">
    <name type="scientific">Methylobacterium nodulans (strain LMG 21967 / CNCM I-2342 / ORS 2060)</name>
    <dbReference type="NCBI Taxonomy" id="460265"/>
    <lineage>
        <taxon>Bacteria</taxon>
        <taxon>Pseudomonadati</taxon>
        <taxon>Pseudomonadota</taxon>
        <taxon>Alphaproteobacteria</taxon>
        <taxon>Hyphomicrobiales</taxon>
        <taxon>Methylobacteriaceae</taxon>
        <taxon>Methylobacterium</taxon>
    </lineage>
</organism>
<dbReference type="KEGG" id="mno:Mnod_2103"/>
<gene>
    <name evidence="1" type="ordered locus">Mnod_2103</name>
</gene>
<dbReference type="AlphaFoldDB" id="B8IUM0"/>
<dbReference type="RefSeq" id="WP_015928775.1">
    <property type="nucleotide sequence ID" value="NC_011894.1"/>
</dbReference>
<name>B8IUM0_METNO</name>
<sequence length="110" mass="12061">MNTLIPCTSGWSAVEMDYCTAGSIPFIKVSGLVQTAKEDEGVYLDEVVLPEVGTDTLVLCLKGSHCAIDEKTAVLRAVKFKKVEKHRKYNKVVILWNGTTIHSLGIARPL</sequence>
<evidence type="ECO:0000313" key="1">
    <source>
        <dbReference type="EMBL" id="ACL57088.1"/>
    </source>
</evidence>
<dbReference type="EMBL" id="CP001349">
    <property type="protein sequence ID" value="ACL57088.1"/>
    <property type="molecule type" value="Genomic_DNA"/>
</dbReference>
<protein>
    <submittedName>
        <fullName evidence="1">Uncharacterized protein</fullName>
    </submittedName>
</protein>
<accession>B8IUM0</accession>
<dbReference type="OrthoDB" id="9983751at2"/>
<dbReference type="Proteomes" id="UP000008207">
    <property type="component" value="Chromosome"/>
</dbReference>
<keyword evidence="2" id="KW-1185">Reference proteome</keyword>
<dbReference type="eggNOG" id="ENOG503125P">
    <property type="taxonomic scope" value="Bacteria"/>
</dbReference>
<dbReference type="HOGENOM" id="CLU_2168022_0_0_5"/>
<proteinExistence type="predicted"/>